<name>A0A4U9VHK6_SERFO</name>
<dbReference type="AlphaFoldDB" id="A0A4U9VHK6"/>
<sequence>MQRAGPGADTLLAAAQATFGLLLDLLLIKGLVDFGKAGFAQLKWDFYWLPSEVPAAVAVDYGSALISSGLSLLDSD</sequence>
<gene>
    <name evidence="1" type="ORF">NCTC12965_05158</name>
</gene>
<accession>A0A4U9VHK6</accession>
<proteinExistence type="predicted"/>
<organism evidence="1">
    <name type="scientific">Serratia fonticola</name>
    <dbReference type="NCBI Taxonomy" id="47917"/>
    <lineage>
        <taxon>Bacteria</taxon>
        <taxon>Pseudomonadati</taxon>
        <taxon>Pseudomonadota</taxon>
        <taxon>Gammaproteobacteria</taxon>
        <taxon>Enterobacterales</taxon>
        <taxon>Yersiniaceae</taxon>
        <taxon>Serratia</taxon>
    </lineage>
</organism>
<dbReference type="EMBL" id="CABEEZ010000112">
    <property type="protein sequence ID" value="VTR44832.1"/>
    <property type="molecule type" value="Genomic_DNA"/>
</dbReference>
<evidence type="ECO:0000313" key="1">
    <source>
        <dbReference type="EMBL" id="VTR44832.1"/>
    </source>
</evidence>
<reference evidence="1" key="1">
    <citation type="submission" date="2019-05" db="EMBL/GenBank/DDBJ databases">
        <authorList>
            <consortium name="Pathogen Informatics"/>
        </authorList>
    </citation>
    <scope>NUCLEOTIDE SEQUENCE [LARGE SCALE GENOMIC DNA]</scope>
    <source>
        <strain evidence="1">NCTC12965</strain>
    </source>
</reference>
<protein>
    <submittedName>
        <fullName evidence="1">Uncharacterized protein</fullName>
    </submittedName>
</protein>